<feature type="region of interest" description="Disordered" evidence="5">
    <location>
        <begin position="674"/>
        <end position="696"/>
    </location>
</feature>
<dbReference type="Pfam" id="PF07727">
    <property type="entry name" value="RVT_2"/>
    <property type="match status" value="2"/>
</dbReference>
<dbReference type="PANTHER" id="PTHR42648:SF32">
    <property type="entry name" value="RIBONUCLEASE H-LIKE DOMAIN, GAG-PRE-INTEGRASE DOMAIN PROTEIN-RELATED"/>
    <property type="match status" value="1"/>
</dbReference>
<accession>A0A6L2LZ01</accession>
<proteinExistence type="predicted"/>
<evidence type="ECO:0000259" key="6">
    <source>
        <dbReference type="PROSITE" id="PS50994"/>
    </source>
</evidence>
<dbReference type="InterPro" id="IPR039537">
    <property type="entry name" value="Retrotran_Ty1/copia-like"/>
</dbReference>
<dbReference type="Pfam" id="PF22936">
    <property type="entry name" value="Pol_BBD"/>
    <property type="match status" value="1"/>
</dbReference>
<dbReference type="Gene3D" id="3.30.420.10">
    <property type="entry name" value="Ribonuclease H-like superfamily/Ribonuclease H"/>
    <property type="match status" value="1"/>
</dbReference>
<sequence length="3408" mass="388958">MKEIDPEDYGRMKVDVQQMNVKLLDKDRQLVEIKKLVSEKQGVIVRLEQEVSRSKVEIDERESKIKSNVQTGAALKAEVDKYKRFLVQYKRKSESLVKEKDILTKKNNELSKQLVDSNATKRNNVDTVANILTSGVQTVSVPPVTNIPTIDVPTGSGMVPIASPIFTTASVVTPYSRRKGKEKMVESDTPKKKKLQKQIDVHVAREMEEQMAREDQRRNDQIARDVEIARIHAEEELQMMIDGEKIELINELVNYQNHYLKILKYQAQQSKPLSKKQQREFYMSVLKSHSGWKTKHFKGMSLEEIREKFILVWKQIEDFVPMGSKEEGERFKRKGLRLEQESPKKMKTSEEVSQEDLKEMMQLVPVEERNYWKIIRLGGSTAVYQFFVDMLKHFDREDLIQLWTLVKETLSIRHDTSIPTASDEFPLPDYFPTASEDRFPLLSKRDAPAEEVCTANEVKNGDQPLPVITQVSLAGNAQNAPSTLKDPKVWTAREKNTQNIDRLARSLLIQGHPKDIYSLVDRDETAKDLWDALERQMCVLNKIGKLQFLINDLKKCGYKKDNCELNYKFLNNLQPECDVNNAMGYKKKAIVVTSDPLALVAEKTKVSKCKEKVKVQSESEESDDEDISDLKKITALLAKAFNRKKYYAKPTNNNLRTSSASTLANKKQEYVKSVEKKVDKKADEKKRDMSKKDSNEQVLLAEDQAWMESSSDSDQEINANMVFMAQIEKILSDLDESSSSAEESIAENTDFCSQTKVLQDQLNVKHVVIDTHTECQAQYAKLEEERYEYMIRYSTLCDNDKQHRKKINEQEILFDKMSRQLVGMNNNVLRLQEKILENETKISDLEGCVNNKDVEIEKCLERLNECENKLHKTRQTNQTIHMIMPSKDTLYNGRKMIGFENPIYFRKAKDLRPSLYDAKVICLGYTLMFLIHSDEALEIKKFKRARENKIMFAYDYRNPNASYQTSSLKPYVSTVILEKIIIDLEDEVVSLLEKEKENLETIESLKSKGFESSENVIFESENQSENDCQVVEKECDQVENSKVIAPRMFKLSCDSFDENNLFIFDDESVRISPVNKMPFRRKPHDSLNVRSKDNTNQSLPRTMHMWFPKMQPLAEPIAKWIPRIINSGCSKHMTGNHALLTNFVEKFRRMVCFGNNDFAVIAGYKDVVIGSMTIKKVYYESSSSYLNDDVQQSSEEVGVPSSNTQSISNNILPNVDRASTSHNMFNEHLEDAYFDASTLFHDPSNVHTFYQPYPHEKKWTKGHPLHKIIGDLKSSIHTRGQLENSCLFSYLLSFIEPANVTEALRDADWVSAMQDELDQFPRLKTFAPVAQIEAIRLFLAYVAHKDFTVFQMDVKTAFLNGILKEKVYAGEPSGFVSKQYLDHVYALDKALYDLKQTPRATGIDLPRSLPYNLGKLGLVAPTTAEQKLARKNKLKAHGTLLMALPYKHQLKFNSHKDAKTLMEAIKKRFGLDQIHDRLQKLVSQLEIHGVSLSQEDVNLKFLQSLPSDWKTHTLIWRNKADLEDKSLNDFATVYVFAVGSTLPASPLPNVDSFSNAVIYSFFASPSTNPQLDNEDLKQIDVDDLEEMDLRWQMAMLTMRARRPGTTEPQRRTVPVNISTSNALVSQCDGTGIYDWSYQAKKEPTNFSLMAFSSNSSSSSFDNEVSSCLEPVEARLLVFKQNEYVFEENIKMLNIEVQIRDTALVTLKQKPEATEKEMDDLKLKLEKFQTSSKNLTALFASQTSKKAGLGYNSQVFTQAMFDCENYYSSKSDCDTWPPSNLYDRFIPSGGYDVVPHPYTRTFMPPKPNLVFHTAPSAETEHLAFNVQVSPTKPEQALSPSPKPSAPNIEYWISDSEEDSQTQALKVAPSFAQSSEHVKSPRHPVQPFKAPILAVTIVPVHSKTPSSGTRRNKKTCFVCKSMDHLIKDCDFHCWKLAQRTYASRDTRKQYASLSPFKSHAYIVPTAGNLQQALKDKGVIDSGCSRHMTRNKSYLSDFKSLIEDMLPLKVTPRVVRLLVGKIKTGKLDFNDVYFVKELKFNLFSVSQMCDKKNNVLFTDTECLVLSPNFKLPNESQVLLRVPRENNMYNVNLKNIVPSGDLTCLFAKAIIDESNLWHRRLGHISFKTINKLVKGNLVRGLPTKVFKNDNSCVSCKKGKQHRASCKSKHVTSVDQPRFRLHMDLFGPTFVKSLSKKSYCLVITDDYSRFTWVLFLATKDETTPILNTFITGLENQLSLKVKVIRSDNGTEFKNSDLNPFCGLKGIKREFNSLLSIPFLAKAVNTACYVQNRVLVTKPHNKIPYELLHGRTPSIGFMRPFGCLVTILNTLDHLGKFQGKETLHAHFLENKPNVTDALVDRKEHDVDIQKSLFHVLHSSSSSAQTRKQVDKTEHENRGKSHVESFIGYRDLNTEFKECSNNSSNGVNAASSTVPIVRHNFITSTNIFSVVGPFNTAVSLINEQSSFTDASTSSHDPAMPELEDLTFSNDEDAIGAEADITNLESSIPVSDILTTRIHKDHPISQIIGDLSLITQIRSMARVVKDQGRLLQMFDKDFHTYMFACFLSQEEPKRIHQALKDPSWIEAIEEELIQFKMQKSAFIYGTIEEEVYVSQPLGFEDPDHPDKVYKMVKALYGLHQAPRACATNKALCKSFKKLMKDRFQMSSMGELTFFLGLQVKKKKDGIFISQDEYVAKILKKFGLTKGKSTSTPIDTEKPLLKDPDGEDVDVHTYRFMIGSLMYLTFSRPDIMFAVCAYARFQVTPKASDLYAVKRILRYLKAKPHLGLWYPKDSPFDLVAYSDSDYADDAEGVDCLLELFTGLARMGFIQLIIQNQLGDLSTHTTKYTSPALTQKVFANMRRVGKGFSGVEIPLFEGMLVVQENMVEGIAYAQVQDDAAITTAPKDVAVAVEEDIQAQSIPSPFHLLKIFHLHPKCNILHHHPHSNNHKLNHRLLTFHSLKKRVKRLEKGHKVRVFKVRRLKKVGTSQRVETLNDTIIEDVSNHERMIVELDRDEVDVVTTAKMITEVVAAVSETVTDASANIVAIPVATITAAPVTVAAAYTRRRKGVDKGKAIMVEEPKPMKKKDQVELDAEYARKLHEELNKEIDWDTYIDHMKQKAKEDKTVQRYQVMKKRPQTEAQARKNMITYLKNTVGFRLDNFKRLSYDDINPIFKAKFNINMEFLLKSKEQMEEEEKRAIGSINETLSQKAAKRRKLNEEAKDIKDLKQHLEIVPDDDDDVYTEVTPLARKVPVVDHQIIQLNNKPHYKIIKADGTHQLRYPLSKFTLEQMLNVVRLQVEEQSEMSLELLSLNKNTKCVNAAGEEVGAAKHKLMLLDTAAERRLMLLSPKIPMQNGLRNVNTDMIINEPQEQPHARTRSHKPIRRAILDAVEYHHKQPPHKIRTPPPCVSSSHMSTHE</sequence>
<name>A0A6L2LZ01_TANCI</name>
<feature type="compositionally biased region" description="Basic and acidic residues" evidence="5">
    <location>
        <begin position="2381"/>
        <end position="2394"/>
    </location>
</feature>
<dbReference type="InterPro" id="IPR012337">
    <property type="entry name" value="RNaseH-like_sf"/>
</dbReference>
<dbReference type="GO" id="GO:0006508">
    <property type="term" value="P:proteolysis"/>
    <property type="evidence" value="ECO:0007669"/>
    <property type="project" value="UniProtKB-KW"/>
</dbReference>
<dbReference type="InterPro" id="IPR036397">
    <property type="entry name" value="RNaseH_sf"/>
</dbReference>
<protein>
    <recommendedName>
        <fullName evidence="6">Integrase catalytic domain-containing protein</fullName>
    </recommendedName>
</protein>
<dbReference type="GO" id="GO:0015074">
    <property type="term" value="P:DNA integration"/>
    <property type="evidence" value="ECO:0007669"/>
    <property type="project" value="UniProtKB-KW"/>
</dbReference>
<dbReference type="InterPro" id="IPR013103">
    <property type="entry name" value="RVT_2"/>
</dbReference>
<dbReference type="GO" id="GO:0005524">
    <property type="term" value="F:ATP binding"/>
    <property type="evidence" value="ECO:0007669"/>
    <property type="project" value="UniProtKB-KW"/>
</dbReference>
<dbReference type="GO" id="GO:0008233">
    <property type="term" value="F:peptidase activity"/>
    <property type="evidence" value="ECO:0007669"/>
    <property type="project" value="UniProtKB-KW"/>
</dbReference>
<evidence type="ECO:0000256" key="1">
    <source>
        <dbReference type="ARBA" id="ARBA00022670"/>
    </source>
</evidence>
<dbReference type="PROSITE" id="PS50994">
    <property type="entry name" value="INTEGRASE"/>
    <property type="match status" value="1"/>
</dbReference>
<dbReference type="Pfam" id="PF00665">
    <property type="entry name" value="rve"/>
    <property type="match status" value="1"/>
</dbReference>
<dbReference type="GO" id="GO:0004519">
    <property type="term" value="F:endonuclease activity"/>
    <property type="evidence" value="ECO:0007669"/>
    <property type="project" value="UniProtKB-KW"/>
</dbReference>
<evidence type="ECO:0000256" key="3">
    <source>
        <dbReference type="ARBA" id="ARBA00022801"/>
    </source>
</evidence>
<dbReference type="GO" id="GO:0046872">
    <property type="term" value="F:metal ion binding"/>
    <property type="evidence" value="ECO:0007669"/>
    <property type="project" value="UniProtKB-KW"/>
</dbReference>
<keyword evidence="1" id="KW-0645">Protease</keyword>
<dbReference type="GO" id="GO:0003887">
    <property type="term" value="F:DNA-directed DNA polymerase activity"/>
    <property type="evidence" value="ECO:0007669"/>
    <property type="project" value="UniProtKB-KW"/>
</dbReference>
<organism evidence="7">
    <name type="scientific">Tanacetum cinerariifolium</name>
    <name type="common">Dalmatian daisy</name>
    <name type="synonym">Chrysanthemum cinerariifolium</name>
    <dbReference type="NCBI Taxonomy" id="118510"/>
    <lineage>
        <taxon>Eukaryota</taxon>
        <taxon>Viridiplantae</taxon>
        <taxon>Streptophyta</taxon>
        <taxon>Embryophyta</taxon>
        <taxon>Tracheophyta</taxon>
        <taxon>Spermatophyta</taxon>
        <taxon>Magnoliopsida</taxon>
        <taxon>eudicotyledons</taxon>
        <taxon>Gunneridae</taxon>
        <taxon>Pentapetalae</taxon>
        <taxon>asterids</taxon>
        <taxon>campanulids</taxon>
        <taxon>Asterales</taxon>
        <taxon>Asteraceae</taxon>
        <taxon>Asteroideae</taxon>
        <taxon>Anthemideae</taxon>
        <taxon>Anthemidinae</taxon>
        <taxon>Tanacetum</taxon>
    </lineage>
</organism>
<keyword evidence="4" id="KW-0175">Coiled coil</keyword>
<dbReference type="EMBL" id="BKCJ010005184">
    <property type="protein sequence ID" value="GEU65355.1"/>
    <property type="molecule type" value="Genomic_DNA"/>
</dbReference>
<feature type="region of interest" description="Disordered" evidence="5">
    <location>
        <begin position="3385"/>
        <end position="3408"/>
    </location>
</feature>
<keyword evidence="2" id="KW-0479">Metal-binding</keyword>
<evidence type="ECO:0000256" key="2">
    <source>
        <dbReference type="ARBA" id="ARBA00022723"/>
    </source>
</evidence>
<evidence type="ECO:0000256" key="5">
    <source>
        <dbReference type="SAM" id="MobiDB-lite"/>
    </source>
</evidence>
<gene>
    <name evidence="7" type="ORF">Tci_037333</name>
</gene>
<evidence type="ECO:0000313" key="7">
    <source>
        <dbReference type="EMBL" id="GEU65355.1"/>
    </source>
</evidence>
<feature type="coiled-coil region" evidence="4">
    <location>
        <begin position="3165"/>
        <end position="3224"/>
    </location>
</feature>
<dbReference type="InterPro" id="IPR001584">
    <property type="entry name" value="Integrase_cat-core"/>
</dbReference>
<dbReference type="InterPro" id="IPR054722">
    <property type="entry name" value="PolX-like_BBD"/>
</dbReference>
<evidence type="ECO:0000256" key="4">
    <source>
        <dbReference type="SAM" id="Coils"/>
    </source>
</evidence>
<dbReference type="GO" id="GO:0003676">
    <property type="term" value="F:nucleic acid binding"/>
    <property type="evidence" value="ECO:0007669"/>
    <property type="project" value="InterPro"/>
</dbReference>
<feature type="region of interest" description="Disordered" evidence="5">
    <location>
        <begin position="2371"/>
        <end position="2394"/>
    </location>
</feature>
<feature type="compositionally biased region" description="Basic and acidic residues" evidence="5">
    <location>
        <begin position="674"/>
        <end position="695"/>
    </location>
</feature>
<dbReference type="GO" id="GO:0003964">
    <property type="term" value="F:RNA-directed DNA polymerase activity"/>
    <property type="evidence" value="ECO:0007669"/>
    <property type="project" value="UniProtKB-KW"/>
</dbReference>
<feature type="coiled-coil region" evidence="4">
    <location>
        <begin position="814"/>
        <end position="876"/>
    </location>
</feature>
<comment type="caution">
    <text evidence="7">The sequence shown here is derived from an EMBL/GenBank/DDBJ whole genome shotgun (WGS) entry which is preliminary data.</text>
</comment>
<dbReference type="SUPFAM" id="SSF53098">
    <property type="entry name" value="Ribonuclease H-like"/>
    <property type="match status" value="1"/>
</dbReference>
<feature type="coiled-coil region" evidence="4">
    <location>
        <begin position="44"/>
        <end position="113"/>
    </location>
</feature>
<feature type="compositionally biased region" description="Polar residues" evidence="5">
    <location>
        <begin position="3399"/>
        <end position="3408"/>
    </location>
</feature>
<dbReference type="InterPro" id="IPR025724">
    <property type="entry name" value="GAG-pre-integrase_dom"/>
</dbReference>
<keyword evidence="3" id="KW-0378">Hydrolase</keyword>
<feature type="domain" description="Integrase catalytic" evidence="6">
    <location>
        <begin position="2168"/>
        <end position="2262"/>
    </location>
</feature>
<dbReference type="GO" id="GO:0006310">
    <property type="term" value="P:DNA recombination"/>
    <property type="evidence" value="ECO:0007669"/>
    <property type="project" value="UniProtKB-KW"/>
</dbReference>
<dbReference type="PANTHER" id="PTHR42648">
    <property type="entry name" value="TRANSPOSASE, PUTATIVE-RELATED"/>
    <property type="match status" value="1"/>
</dbReference>
<reference evidence="7" key="1">
    <citation type="journal article" date="2019" name="Sci. Rep.">
        <title>Draft genome of Tanacetum cinerariifolium, the natural source of mosquito coil.</title>
        <authorList>
            <person name="Yamashiro T."/>
            <person name="Shiraishi A."/>
            <person name="Satake H."/>
            <person name="Nakayama K."/>
        </authorList>
    </citation>
    <scope>NUCLEOTIDE SEQUENCE</scope>
</reference>
<dbReference type="Pfam" id="PF13976">
    <property type="entry name" value="gag_pre-integrs"/>
    <property type="match status" value="1"/>
</dbReference>